<dbReference type="PANTHER" id="PTHR30547:SF5">
    <property type="entry name" value="NUCLEASE YHCG-RELATED"/>
    <property type="match status" value="1"/>
</dbReference>
<dbReference type="EMBL" id="CP096115">
    <property type="protein sequence ID" value="UUX91928.1"/>
    <property type="molecule type" value="Genomic_DNA"/>
</dbReference>
<dbReference type="InterPro" id="IPR041527">
    <property type="entry name" value="YhcG_N"/>
</dbReference>
<evidence type="ECO:0000313" key="4">
    <source>
        <dbReference type="Proteomes" id="UP001060368"/>
    </source>
</evidence>
<reference evidence="3" key="1">
    <citation type="submission" date="2022-04" db="EMBL/GenBank/DDBJ databases">
        <title>Complete genome of Methanoplanus endosymbiosus DSM 3599.</title>
        <authorList>
            <person name="Chen S.-C."/>
            <person name="You Y.-T."/>
            <person name="Zhou Y.-Z."/>
            <person name="Lai M.-C."/>
        </authorList>
    </citation>
    <scope>NUCLEOTIDE SEQUENCE</scope>
    <source>
        <strain evidence="3">DSM 3599</strain>
    </source>
</reference>
<gene>
    <name evidence="3" type="ORF">L6E24_11250</name>
</gene>
<evidence type="ECO:0000259" key="1">
    <source>
        <dbReference type="Pfam" id="PF06250"/>
    </source>
</evidence>
<dbReference type="GO" id="GO:0003676">
    <property type="term" value="F:nucleic acid binding"/>
    <property type="evidence" value="ECO:0007669"/>
    <property type="project" value="InterPro"/>
</dbReference>
<accession>A0A9E7PKP2</accession>
<dbReference type="REBASE" id="651313">
    <property type="entry name" value="S1.Men3599ORF11255P"/>
</dbReference>
<evidence type="ECO:0000259" key="2">
    <source>
        <dbReference type="Pfam" id="PF17761"/>
    </source>
</evidence>
<dbReference type="GeneID" id="74308285"/>
<feature type="domain" description="YhcG N-terminal" evidence="2">
    <location>
        <begin position="25"/>
        <end position="157"/>
    </location>
</feature>
<dbReference type="Gene3D" id="3.40.1350.10">
    <property type="match status" value="1"/>
</dbReference>
<protein>
    <submittedName>
        <fullName evidence="3">PDDEXK nuclease domain-containing protein</fullName>
    </submittedName>
</protein>
<dbReference type="Pfam" id="PF06250">
    <property type="entry name" value="YhcG_C"/>
    <property type="match status" value="1"/>
</dbReference>
<feature type="domain" description="YhcG PDDEXK nuclease" evidence="1">
    <location>
        <begin position="182"/>
        <end position="336"/>
    </location>
</feature>
<dbReference type="InterPro" id="IPR009362">
    <property type="entry name" value="YhcG_C"/>
</dbReference>
<dbReference type="RefSeq" id="WP_257742079.1">
    <property type="nucleotide sequence ID" value="NZ_CP096115.1"/>
</dbReference>
<dbReference type="Proteomes" id="UP001060368">
    <property type="component" value="Chromosome"/>
</dbReference>
<sequence>MTSEDNLNSDSDYCSLQSDDIYQNVRRSVITAQKQVYTAVNSAMVQAYWEIGEQISLACGENFRAEYGKNLLKFLSEKLTEEFGRGFDITNLRKMRQFYIVFPIRDALRLELSWTHYRHLMRISDTNARNFYMDECVKSNWSSRQLERQITTFFYERLLASQDKEGLVKEVESTEPKPEYEQIIKDPYVLEFLNLEANPKFYERDLEEALITNLQNFLLELGRGFSFVSRQKRISFDGRNFYIDLVFYNYILKCFVLIDLKLGDLTHQDLGQMQMYVNYYTREMKNEGDNPPVGIVLCADKSDAVVKYTLPEDNSQIFASKYMQYIPTEEEFKRELNLDGFRKINDDDPEDNGDEV</sequence>
<dbReference type="Pfam" id="PF17761">
    <property type="entry name" value="DUF1016_N"/>
    <property type="match status" value="1"/>
</dbReference>
<organism evidence="3 4">
    <name type="scientific">Methanoplanus endosymbiosus</name>
    <dbReference type="NCBI Taxonomy" id="33865"/>
    <lineage>
        <taxon>Archaea</taxon>
        <taxon>Methanobacteriati</taxon>
        <taxon>Methanobacteriota</taxon>
        <taxon>Stenosarchaea group</taxon>
        <taxon>Methanomicrobia</taxon>
        <taxon>Methanomicrobiales</taxon>
        <taxon>Methanomicrobiaceae</taxon>
        <taxon>Methanoplanus</taxon>
    </lineage>
</organism>
<dbReference type="InterPro" id="IPR053148">
    <property type="entry name" value="PD-DEXK-like_domain"/>
</dbReference>
<dbReference type="KEGG" id="mend:L6E24_11250"/>
<dbReference type="PANTHER" id="PTHR30547">
    <property type="entry name" value="UNCHARACTERIZED PROTEIN YHCG-RELATED"/>
    <property type="match status" value="1"/>
</dbReference>
<proteinExistence type="predicted"/>
<keyword evidence="4" id="KW-1185">Reference proteome</keyword>
<name>A0A9E7PKP2_9EURY</name>
<evidence type="ECO:0000313" key="3">
    <source>
        <dbReference type="EMBL" id="UUX91928.1"/>
    </source>
</evidence>
<dbReference type="InterPro" id="IPR011856">
    <property type="entry name" value="tRNA_endonuc-like_dom_sf"/>
</dbReference>
<dbReference type="AlphaFoldDB" id="A0A9E7PKP2"/>